<protein>
    <submittedName>
        <fullName evidence="1">Uncharacterized protein</fullName>
    </submittedName>
</protein>
<proteinExistence type="predicted"/>
<organism evidence="1 2">
    <name type="scientific">Pyronema omphalodes (strain CBS 100304)</name>
    <name type="common">Pyronema confluens</name>
    <dbReference type="NCBI Taxonomy" id="1076935"/>
    <lineage>
        <taxon>Eukaryota</taxon>
        <taxon>Fungi</taxon>
        <taxon>Dikarya</taxon>
        <taxon>Ascomycota</taxon>
        <taxon>Pezizomycotina</taxon>
        <taxon>Pezizomycetes</taxon>
        <taxon>Pezizales</taxon>
        <taxon>Pyronemataceae</taxon>
        <taxon>Pyronema</taxon>
    </lineage>
</organism>
<sequence>MTEKSPMAGGSALRE</sequence>
<dbReference type="EMBL" id="HF936516">
    <property type="protein sequence ID" value="CCX34334.1"/>
    <property type="molecule type" value="Genomic_DNA"/>
</dbReference>
<evidence type="ECO:0000313" key="2">
    <source>
        <dbReference type="Proteomes" id="UP000018144"/>
    </source>
</evidence>
<reference evidence="1 2" key="1">
    <citation type="journal article" date="2013" name="PLoS Genet.">
        <title>The genome and development-dependent transcriptomes of Pyronema confluens: a window into fungal evolution.</title>
        <authorList>
            <person name="Traeger S."/>
            <person name="Altegoer F."/>
            <person name="Freitag M."/>
            <person name="Gabaldon T."/>
            <person name="Kempken F."/>
            <person name="Kumar A."/>
            <person name="Marcet-Houben M."/>
            <person name="Poggeler S."/>
            <person name="Stajich J.E."/>
            <person name="Nowrousian M."/>
        </authorList>
    </citation>
    <scope>NUCLEOTIDE SEQUENCE [LARGE SCALE GENOMIC DNA]</scope>
    <source>
        <strain evidence="2">CBS 100304</strain>
        <tissue evidence="1">Vegetative mycelium</tissue>
    </source>
</reference>
<gene>
    <name evidence="1" type="ORF">PCON_03530</name>
</gene>
<name>U4LS11_PYROM</name>
<dbReference type="Proteomes" id="UP000018144">
    <property type="component" value="Unassembled WGS sequence"/>
</dbReference>
<accession>U4LS11</accession>
<evidence type="ECO:0000313" key="1">
    <source>
        <dbReference type="EMBL" id="CCX34334.1"/>
    </source>
</evidence>
<keyword evidence="2" id="KW-1185">Reference proteome</keyword>